<evidence type="ECO:0000313" key="3">
    <source>
        <dbReference type="Proteomes" id="UP001367676"/>
    </source>
</evidence>
<comment type="caution">
    <text evidence="2">The sequence shown here is derived from an EMBL/GenBank/DDBJ whole genome shotgun (WGS) entry which is preliminary data.</text>
</comment>
<feature type="region of interest" description="Disordered" evidence="1">
    <location>
        <begin position="1414"/>
        <end position="1478"/>
    </location>
</feature>
<feature type="compositionally biased region" description="Basic and acidic residues" evidence="1">
    <location>
        <begin position="306"/>
        <end position="317"/>
    </location>
</feature>
<gene>
    <name evidence="2" type="ORF">V9T40_010056</name>
</gene>
<feature type="compositionally biased region" description="Polar residues" evidence="1">
    <location>
        <begin position="409"/>
        <end position="431"/>
    </location>
</feature>
<feature type="compositionally biased region" description="Basic and acidic residues" evidence="1">
    <location>
        <begin position="823"/>
        <end position="832"/>
    </location>
</feature>
<feature type="region of interest" description="Disordered" evidence="1">
    <location>
        <begin position="32"/>
        <end position="51"/>
    </location>
</feature>
<reference evidence="2 3" key="1">
    <citation type="submission" date="2024-03" db="EMBL/GenBank/DDBJ databases">
        <title>Adaptation during the transition from Ophiocordyceps entomopathogen to insect associate is accompanied by gene loss and intensified selection.</title>
        <authorList>
            <person name="Ward C.M."/>
            <person name="Onetto C.A."/>
            <person name="Borneman A.R."/>
        </authorList>
    </citation>
    <scope>NUCLEOTIDE SEQUENCE [LARGE SCALE GENOMIC DNA]</scope>
    <source>
        <strain evidence="2">AWRI1</strain>
        <tissue evidence="2">Single Adult Female</tissue>
    </source>
</reference>
<accession>A0AAN9Y7A9</accession>
<feature type="compositionally biased region" description="Basic and acidic residues" evidence="1">
    <location>
        <begin position="1438"/>
        <end position="1461"/>
    </location>
</feature>
<evidence type="ECO:0000256" key="1">
    <source>
        <dbReference type="SAM" id="MobiDB-lite"/>
    </source>
</evidence>
<proteinExistence type="predicted"/>
<organism evidence="2 3">
    <name type="scientific">Parthenolecanium corni</name>
    <dbReference type="NCBI Taxonomy" id="536013"/>
    <lineage>
        <taxon>Eukaryota</taxon>
        <taxon>Metazoa</taxon>
        <taxon>Ecdysozoa</taxon>
        <taxon>Arthropoda</taxon>
        <taxon>Hexapoda</taxon>
        <taxon>Insecta</taxon>
        <taxon>Pterygota</taxon>
        <taxon>Neoptera</taxon>
        <taxon>Paraneoptera</taxon>
        <taxon>Hemiptera</taxon>
        <taxon>Sternorrhyncha</taxon>
        <taxon>Coccoidea</taxon>
        <taxon>Coccidae</taxon>
        <taxon>Parthenolecanium</taxon>
    </lineage>
</organism>
<evidence type="ECO:0000313" key="2">
    <source>
        <dbReference type="EMBL" id="KAK7597831.1"/>
    </source>
</evidence>
<feature type="region of interest" description="Disordered" evidence="1">
    <location>
        <begin position="783"/>
        <end position="832"/>
    </location>
</feature>
<dbReference type="Proteomes" id="UP001367676">
    <property type="component" value="Unassembled WGS sequence"/>
</dbReference>
<protein>
    <submittedName>
        <fullName evidence="2">Uncharacterized protein</fullName>
    </submittedName>
</protein>
<feature type="region of interest" description="Disordered" evidence="1">
    <location>
        <begin position="978"/>
        <end position="1017"/>
    </location>
</feature>
<feature type="compositionally biased region" description="Basic and acidic residues" evidence="1">
    <location>
        <begin position="32"/>
        <end position="43"/>
    </location>
</feature>
<dbReference type="EMBL" id="JBBCAQ010000017">
    <property type="protein sequence ID" value="KAK7597831.1"/>
    <property type="molecule type" value="Genomic_DNA"/>
</dbReference>
<feature type="region of interest" description="Disordered" evidence="1">
    <location>
        <begin position="492"/>
        <end position="536"/>
    </location>
</feature>
<feature type="compositionally biased region" description="Polar residues" evidence="1">
    <location>
        <begin position="520"/>
        <end position="536"/>
    </location>
</feature>
<feature type="compositionally biased region" description="Polar residues" evidence="1">
    <location>
        <begin position="787"/>
        <end position="822"/>
    </location>
</feature>
<sequence length="1497" mass="167200">MLTCEITDIVDSDCQGITQVFDSLYCQKDEQCKSNEPDENKDQKAKKKPKNILSQRNIKVFNEHHEVNDETRNSFDKICKPVSPPVVSSTTSPMMAANSHKRRKKCRREYGHHKKHAKASSSASLQDVSCPISSADSISPKVTPIFVWANVDDTKIVHVLCEDYDKRNRIRLTRTAKGWRSVPLIESLEKCRQVAVSQSPLDSISPRLVHCSPTTSDNRLQTDNLSTYPTENEFSQKGESIGAIADSTNADHTFNEAVPLPSNSADDAFSSDEDGQQENLRCMIDKMQSDSLYSDDECEASVSTTQKDRVMIEDTHKSPGSSNSHAQSDNFITDGKTEETVTSPNCQKIVQESSLPRFSSSFTNNFNIMYHPSNSEVLYNNHATVSSPNLTNSSENILHQDSRVDEVANSASSENILPQDSSSGEVANSASPGDILHQDSCTGESKSSEIMLESLKKDNASKLDEASVSCSSAATDDNFNFSLDNHDQIENTDQSVDMEESITPHQVTSSENESMDLENDSVNSYSNTQLESENDSILSSQPLALSDCTSHDLSDNKKDGNIETSHELSLPMEISVDTDNVPDNNYNASLSGNFVDNNSNIINYSSNGDTLPTSVEKTVISSGHKRLLDDKMDESSTDQWIDNNSNIILESRTADKILDNIEDNLTSPCVSTLENITVNHFENPMIDSKNLCLSEVHEDQPDNDESKSITSENVIDRSNSSIDLDINQSEVDNERPLSTSLPVNPPPEKETTLQERYTNLSKMENSILSTLLQTDIIIGKPSEESVKNNNMNETSENQIETNKSGISLPASTSEPKSKNSSIENEKHQPEMLEEHSRTMEFLYRSYFESPFMIQDDDTRELLQSFQADNQCMDLSVHHKNIVEENGDKNGLLANVMTDEKSYSSNLRPQETHKSIEFINKDNKRLHCPDAQNNYNPSNMKSEVLCSNDINLCEKYKLDKTVQKVPLCQTLKSSNKCPNTRRLLMRKPSKYSEDENISDKGSSKEQYSMPYSSPISHDEPPSIDIKPSHQNIIPSKDFLSSSDKIQFKPMKSLKYLPPELVISKVPMHEKEKPIISAKPNTVIVPSKEKSTALDPLEQLKDVLSNPMYSVPDPLLVPKGRLPALVTCPGREIPRLLARRTQNSSYVSILSDPDVLVVSLSHLRSLMTKPLNENDIQEYQKHTEEIRSRLRLELLNYKAGLENASLYGASWSDYSGPATPSVPSSKGVSGSKGGTDDVFRGLSAACNPLNFCYPTDLGRDINGNCGPPYHFEKGPFPWSNDVLNGQKLNLPTYDPCGVSWNDQLCAHLGCFQTASGTCSLGRNDLMYCPFDSQLQNSFPPYLHSTLSCTNRMPMLRDFGTKNCLPEFCYPWMDFARSSDDKGRHQKLENPFEHLQCPPKACSQPASKPTVELKIESASFDEPEKVAPKIQSKESSAADEQPDKRSQSVEPKIKVRQHLVDPNRRPLLLNPQLRSPYESSSGPFLRPWNSEGFPHPFWFR</sequence>
<feature type="compositionally biased region" description="Polar residues" evidence="1">
    <location>
        <begin position="1003"/>
        <end position="1014"/>
    </location>
</feature>
<feature type="compositionally biased region" description="Low complexity" evidence="1">
    <location>
        <begin position="1462"/>
        <end position="1473"/>
    </location>
</feature>
<feature type="region of interest" description="Disordered" evidence="1">
    <location>
        <begin position="404"/>
        <end position="448"/>
    </location>
</feature>
<feature type="compositionally biased region" description="Basic and acidic residues" evidence="1">
    <location>
        <begin position="989"/>
        <end position="1002"/>
    </location>
</feature>
<feature type="compositionally biased region" description="Polar residues" evidence="1">
    <location>
        <begin position="503"/>
        <end position="512"/>
    </location>
</feature>
<feature type="region of interest" description="Disordered" evidence="1">
    <location>
        <begin position="697"/>
        <end position="752"/>
    </location>
</feature>
<feature type="compositionally biased region" description="Polar residues" evidence="1">
    <location>
        <begin position="708"/>
        <end position="742"/>
    </location>
</feature>
<feature type="compositionally biased region" description="Basic and acidic residues" evidence="1">
    <location>
        <begin position="697"/>
        <end position="707"/>
    </location>
</feature>
<feature type="region of interest" description="Disordered" evidence="1">
    <location>
        <begin position="294"/>
        <end position="330"/>
    </location>
</feature>
<name>A0AAN9Y7A9_9HEMI</name>
<feature type="compositionally biased region" description="Polar residues" evidence="1">
    <location>
        <begin position="318"/>
        <end position="330"/>
    </location>
</feature>
<keyword evidence="3" id="KW-1185">Reference proteome</keyword>